<gene>
    <name evidence="1" type="ORF">DEIGR_102731</name>
</gene>
<dbReference type="Proteomes" id="UP000056209">
    <property type="component" value="Unassembled WGS sequence"/>
</dbReference>
<dbReference type="EMBL" id="BCMS01000001">
    <property type="protein sequence ID" value="GAQ22704.1"/>
    <property type="molecule type" value="Genomic_DNA"/>
</dbReference>
<name>A0A100HL37_9DEIO</name>
<dbReference type="OrthoDB" id="72934at2"/>
<accession>A0A100HL37</accession>
<comment type="caution">
    <text evidence="1">The sequence shown here is derived from an EMBL/GenBank/DDBJ whole genome shotgun (WGS) entry which is preliminary data.</text>
</comment>
<keyword evidence="2" id="KW-1185">Reference proteome</keyword>
<evidence type="ECO:0000313" key="1">
    <source>
        <dbReference type="EMBL" id="GAQ22704.1"/>
    </source>
</evidence>
<organism evidence="1 2">
    <name type="scientific">Deinococcus grandis</name>
    <dbReference type="NCBI Taxonomy" id="57498"/>
    <lineage>
        <taxon>Bacteria</taxon>
        <taxon>Thermotogati</taxon>
        <taxon>Deinococcota</taxon>
        <taxon>Deinococci</taxon>
        <taxon>Deinococcales</taxon>
        <taxon>Deinococcaceae</taxon>
        <taxon>Deinococcus</taxon>
    </lineage>
</organism>
<dbReference type="AlphaFoldDB" id="A0A100HL37"/>
<protein>
    <submittedName>
        <fullName evidence="1">Uncharacterized protein</fullName>
    </submittedName>
</protein>
<reference evidence="2" key="1">
    <citation type="submission" date="2015-11" db="EMBL/GenBank/DDBJ databases">
        <title>Draft Genome Sequence of the Radioresistant Bacterium Deinococcus grandis, Isolated from Freshwater Fish in Japan.</title>
        <authorList>
            <person name="Satoh K."/>
            <person name="Onodera T."/>
            <person name="Omoso K."/>
            <person name="Takeda-Yano K."/>
            <person name="Katayama T."/>
            <person name="Oono Y."/>
            <person name="Narumi I."/>
        </authorList>
    </citation>
    <scope>NUCLEOTIDE SEQUENCE [LARGE SCALE GENOMIC DNA]</scope>
    <source>
        <strain evidence="2">ATCC 43672</strain>
    </source>
</reference>
<sequence>MTQVKFGRQLNERAPFEVNGLVFSGLPLSLSEERLLAGAGEGGSEVELMDAVLEVLAQVLNARAQAERVDAGWLLENLAPSDVEGILDYLRATPVA</sequence>
<dbReference type="RefSeq" id="WP_160329939.1">
    <property type="nucleotide sequence ID" value="NZ_BCMS01000001.1"/>
</dbReference>
<proteinExistence type="predicted"/>
<evidence type="ECO:0000313" key="2">
    <source>
        <dbReference type="Proteomes" id="UP000056209"/>
    </source>
</evidence>